<sequence>MPAPQQNGLRSIRAGRKKITPAHLPPFSIHYWATCQRAGEPPESLFIAVHGHLQSRNNYKCVAGLLANALVTPLGLRVSMSDSDNVYSNEKKKHGQGSYNIAGTYSIKCHGESIGSSEFKGVAFEPDGTGDSRLAVGVSTNEFF</sequence>
<proteinExistence type="predicted"/>
<accession>A0A4C1SZQ2</accession>
<dbReference type="Proteomes" id="UP000299102">
    <property type="component" value="Unassembled WGS sequence"/>
</dbReference>
<dbReference type="AlphaFoldDB" id="A0A4C1SZQ2"/>
<name>A0A4C1SZQ2_EUMVA</name>
<evidence type="ECO:0000313" key="1">
    <source>
        <dbReference type="EMBL" id="GBP06491.1"/>
    </source>
</evidence>
<dbReference type="EMBL" id="BGZK01000022">
    <property type="protein sequence ID" value="GBP06491.1"/>
    <property type="molecule type" value="Genomic_DNA"/>
</dbReference>
<keyword evidence="2" id="KW-1185">Reference proteome</keyword>
<protein>
    <submittedName>
        <fullName evidence="1">Uncharacterized protein</fullName>
    </submittedName>
</protein>
<organism evidence="1 2">
    <name type="scientific">Eumeta variegata</name>
    <name type="common">Bagworm moth</name>
    <name type="synonym">Eumeta japonica</name>
    <dbReference type="NCBI Taxonomy" id="151549"/>
    <lineage>
        <taxon>Eukaryota</taxon>
        <taxon>Metazoa</taxon>
        <taxon>Ecdysozoa</taxon>
        <taxon>Arthropoda</taxon>
        <taxon>Hexapoda</taxon>
        <taxon>Insecta</taxon>
        <taxon>Pterygota</taxon>
        <taxon>Neoptera</taxon>
        <taxon>Endopterygota</taxon>
        <taxon>Lepidoptera</taxon>
        <taxon>Glossata</taxon>
        <taxon>Ditrysia</taxon>
        <taxon>Tineoidea</taxon>
        <taxon>Psychidae</taxon>
        <taxon>Oiketicinae</taxon>
        <taxon>Eumeta</taxon>
    </lineage>
</organism>
<comment type="caution">
    <text evidence="1">The sequence shown here is derived from an EMBL/GenBank/DDBJ whole genome shotgun (WGS) entry which is preliminary data.</text>
</comment>
<reference evidence="1 2" key="1">
    <citation type="journal article" date="2019" name="Commun. Biol.">
        <title>The bagworm genome reveals a unique fibroin gene that provides high tensile strength.</title>
        <authorList>
            <person name="Kono N."/>
            <person name="Nakamura H."/>
            <person name="Ohtoshi R."/>
            <person name="Tomita M."/>
            <person name="Numata K."/>
            <person name="Arakawa K."/>
        </authorList>
    </citation>
    <scope>NUCLEOTIDE SEQUENCE [LARGE SCALE GENOMIC DNA]</scope>
</reference>
<gene>
    <name evidence="1" type="ORF">EVAR_4615_1</name>
</gene>
<evidence type="ECO:0000313" key="2">
    <source>
        <dbReference type="Proteomes" id="UP000299102"/>
    </source>
</evidence>